<gene>
    <name evidence="2" type="ORF">SAMN04488068_0666</name>
</gene>
<evidence type="ECO:0000313" key="3">
    <source>
        <dbReference type="Proteomes" id="UP000199758"/>
    </source>
</evidence>
<dbReference type="EMBL" id="FQWZ01000001">
    <property type="protein sequence ID" value="SHG54275.1"/>
    <property type="molecule type" value="Genomic_DNA"/>
</dbReference>
<dbReference type="InterPro" id="IPR053140">
    <property type="entry name" value="GDSL_Rv0518-like"/>
</dbReference>
<dbReference type="AlphaFoldDB" id="A0A1M5KNF0"/>
<dbReference type="STRING" id="490188.SAMN04488068_0666"/>
<protein>
    <submittedName>
        <fullName evidence="2">Lysophospholipase L1</fullName>
    </submittedName>
</protein>
<sequence length="473" mass="50290">MAAHCRHAAARRPRARLRWLWVLCTSVALTGCAEGDGADGAGSAPSSQPRCSLVNRLPADQHMVTSWRTAPTDALITHPISRLTVRQFLAPHRSGETVRLSLSNRYSSLPVTLDQVHIARELTPGDANLVPDSACLLTFAGRSRITIPPGETAVSDRIAYPVRAFERIGISFFAPELTPQITRHLNANEILFLSVPGDYAADPSGARFQPVPDGYASNFLAIEALEVAAPRDVTTVVTVGDSITDGSGSTTQLLQRSASPMTSTDQRYPNHLQRRIDQAGLPLTVANAGIGGNELLGDGVLPQFGPSLLERFDHDVLTVAAARYVLVMIGTNDFGNSTAARAPSTSDMIAGYTQLIDRARAAGMKVILGTIPPAEGAVTDGLPLIGDLPINLDVMHGTPAARTSRDAVNAWIRSQTLSDGVVDFDACLEDPNDPGYLAAEYNSGDNLHPSPAGYAAMAACVDLDLFRASDSRP</sequence>
<dbReference type="PANTHER" id="PTHR43784:SF2">
    <property type="entry name" value="GDSL-LIKE LIPASE_ACYLHYDROLASE, PUTATIVE (AFU_ORTHOLOGUE AFUA_2G00820)-RELATED"/>
    <property type="match status" value="1"/>
</dbReference>
<dbReference type="InterPro" id="IPR013830">
    <property type="entry name" value="SGNH_hydro"/>
</dbReference>
<evidence type="ECO:0000313" key="2">
    <source>
        <dbReference type="EMBL" id="SHG54275.1"/>
    </source>
</evidence>
<dbReference type="OrthoDB" id="1828825at2"/>
<dbReference type="Gene3D" id="3.40.50.1110">
    <property type="entry name" value="SGNH hydrolase"/>
    <property type="match status" value="1"/>
</dbReference>
<feature type="domain" description="SGNH hydrolase-type esterase" evidence="1">
    <location>
        <begin position="239"/>
        <end position="456"/>
    </location>
</feature>
<dbReference type="SUPFAM" id="SSF52266">
    <property type="entry name" value="SGNH hydrolase"/>
    <property type="match status" value="1"/>
</dbReference>
<dbReference type="GO" id="GO:0016788">
    <property type="term" value="F:hydrolase activity, acting on ester bonds"/>
    <property type="evidence" value="ECO:0007669"/>
    <property type="project" value="UniProtKB-ARBA"/>
</dbReference>
<keyword evidence="3" id="KW-1185">Reference proteome</keyword>
<dbReference type="Pfam" id="PF13472">
    <property type="entry name" value="Lipase_GDSL_2"/>
    <property type="match status" value="1"/>
</dbReference>
<reference evidence="2 3" key="1">
    <citation type="submission" date="2016-11" db="EMBL/GenBank/DDBJ databases">
        <authorList>
            <person name="Jaros S."/>
            <person name="Januszkiewicz K."/>
            <person name="Wedrychowicz H."/>
        </authorList>
    </citation>
    <scope>NUCLEOTIDE SEQUENCE [LARGE SCALE GENOMIC DNA]</scope>
    <source>
        <strain evidence="2 3">CGMCC 1.7049</strain>
    </source>
</reference>
<proteinExistence type="predicted"/>
<evidence type="ECO:0000259" key="1">
    <source>
        <dbReference type="Pfam" id="PF13472"/>
    </source>
</evidence>
<name>A0A1M5KNF0_9GAMM</name>
<dbReference type="PROSITE" id="PS51257">
    <property type="entry name" value="PROKAR_LIPOPROTEIN"/>
    <property type="match status" value="1"/>
</dbReference>
<dbReference type="PANTHER" id="PTHR43784">
    <property type="entry name" value="GDSL-LIKE LIPASE/ACYLHYDROLASE, PUTATIVE (AFU_ORTHOLOGUE AFUA_2G00820)-RELATED"/>
    <property type="match status" value="1"/>
</dbReference>
<dbReference type="Proteomes" id="UP000199758">
    <property type="component" value="Unassembled WGS sequence"/>
</dbReference>
<organism evidence="2 3">
    <name type="scientific">Hydrocarboniphaga daqingensis</name>
    <dbReference type="NCBI Taxonomy" id="490188"/>
    <lineage>
        <taxon>Bacteria</taxon>
        <taxon>Pseudomonadati</taxon>
        <taxon>Pseudomonadota</taxon>
        <taxon>Gammaproteobacteria</taxon>
        <taxon>Nevskiales</taxon>
        <taxon>Nevskiaceae</taxon>
        <taxon>Hydrocarboniphaga</taxon>
    </lineage>
</organism>
<dbReference type="InterPro" id="IPR036514">
    <property type="entry name" value="SGNH_hydro_sf"/>
</dbReference>
<accession>A0A1M5KNF0</accession>